<reference evidence="3" key="1">
    <citation type="submission" date="2016-03" db="EMBL/GenBank/DDBJ databases">
        <authorList>
            <person name="Ma C."/>
            <person name="Zhou S."/>
            <person name="Yang G."/>
        </authorList>
    </citation>
    <scope>NUCLEOTIDE SEQUENCE [LARGE SCALE GENOMIC DNA]</scope>
    <source>
        <strain evidence="3">SgZ-1</strain>
    </source>
</reference>
<feature type="transmembrane region" description="Helical" evidence="1">
    <location>
        <begin position="7"/>
        <end position="31"/>
    </location>
</feature>
<accession>A0A127KBF6</accession>
<evidence type="ECO:0000256" key="1">
    <source>
        <dbReference type="SAM" id="Phobius"/>
    </source>
</evidence>
<protein>
    <recommendedName>
        <fullName evidence="4">DUF4149 domain-containing protein</fullName>
    </recommendedName>
</protein>
<feature type="transmembrane region" description="Helical" evidence="1">
    <location>
        <begin position="92"/>
        <end position="111"/>
    </location>
</feature>
<name>A0A127KBF6_9RHOO</name>
<dbReference type="EMBL" id="CP014646">
    <property type="protein sequence ID" value="AMO39054.1"/>
    <property type="molecule type" value="Genomic_DNA"/>
</dbReference>
<proteinExistence type="predicted"/>
<dbReference type="Proteomes" id="UP000036902">
    <property type="component" value="Chromosome"/>
</dbReference>
<organism evidence="2 3">
    <name type="scientific">Thauera humireducens</name>
    <dbReference type="NCBI Taxonomy" id="1134435"/>
    <lineage>
        <taxon>Bacteria</taxon>
        <taxon>Pseudomonadati</taxon>
        <taxon>Pseudomonadota</taxon>
        <taxon>Betaproteobacteria</taxon>
        <taxon>Rhodocyclales</taxon>
        <taxon>Zoogloeaceae</taxon>
        <taxon>Thauera</taxon>
    </lineage>
</organism>
<keyword evidence="1" id="KW-1133">Transmembrane helix</keyword>
<dbReference type="KEGG" id="thu:AC731_009195"/>
<gene>
    <name evidence="2" type="ORF">AC731_009195</name>
</gene>
<dbReference type="STRING" id="1134435.AC731_009195"/>
<keyword evidence="1" id="KW-0812">Transmembrane</keyword>
<dbReference type="AlphaFoldDB" id="A0A127KBF6"/>
<sequence>MSGALVVILAAIVAWIVAPLSPGVLVLQFAWTPRTFGEIVHLWPPEDLARYRAHLWVDGALLLAYGVLGYLLGTQTRLFAPLSLRLRRLAPFVLPLAAAFDAVENVLQAWLTAMPRFDVAPVYLASAACSALKWGLLFVFGALLLWALARGDEEDAPDCG</sequence>
<keyword evidence="3" id="KW-1185">Reference proteome</keyword>
<evidence type="ECO:0000313" key="2">
    <source>
        <dbReference type="EMBL" id="AMO39054.1"/>
    </source>
</evidence>
<evidence type="ECO:0000313" key="3">
    <source>
        <dbReference type="Proteomes" id="UP000036902"/>
    </source>
</evidence>
<evidence type="ECO:0008006" key="4">
    <source>
        <dbReference type="Google" id="ProtNLM"/>
    </source>
</evidence>
<keyword evidence="1" id="KW-0472">Membrane</keyword>
<feature type="transmembrane region" description="Helical" evidence="1">
    <location>
        <begin position="123"/>
        <end position="148"/>
    </location>
</feature>
<feature type="transmembrane region" description="Helical" evidence="1">
    <location>
        <begin position="51"/>
        <end position="72"/>
    </location>
</feature>